<organism evidence="8 9">
    <name type="scientific">Mycobacterium rhizamassiliense</name>
    <dbReference type="NCBI Taxonomy" id="1841860"/>
    <lineage>
        <taxon>Bacteria</taxon>
        <taxon>Bacillati</taxon>
        <taxon>Actinomycetota</taxon>
        <taxon>Actinomycetes</taxon>
        <taxon>Mycobacteriales</taxon>
        <taxon>Mycobacteriaceae</taxon>
        <taxon>Mycobacterium</taxon>
    </lineage>
</organism>
<evidence type="ECO:0000256" key="1">
    <source>
        <dbReference type="ARBA" id="ARBA00022490"/>
    </source>
</evidence>
<dbReference type="Pfam" id="PF02527">
    <property type="entry name" value="GidB"/>
    <property type="match status" value="1"/>
</dbReference>
<feature type="non-terminal residue" evidence="8">
    <location>
        <position position="1"/>
    </location>
</feature>
<feature type="region of interest" description="Disordered" evidence="7">
    <location>
        <begin position="1"/>
        <end position="23"/>
    </location>
</feature>
<evidence type="ECO:0000256" key="6">
    <source>
        <dbReference type="ARBA" id="ARBA00031818"/>
    </source>
</evidence>
<dbReference type="Gene3D" id="3.40.50.150">
    <property type="entry name" value="Vaccinia Virus protein VP39"/>
    <property type="match status" value="1"/>
</dbReference>
<keyword evidence="3 8" id="KW-0489">Methyltransferase</keyword>
<keyword evidence="9" id="KW-1185">Reference proteome</keyword>
<evidence type="ECO:0000256" key="5">
    <source>
        <dbReference type="ARBA" id="ARBA00022691"/>
    </source>
</evidence>
<evidence type="ECO:0000256" key="4">
    <source>
        <dbReference type="ARBA" id="ARBA00022679"/>
    </source>
</evidence>
<protein>
    <recommendedName>
        <fullName evidence="6">Glucose-inhibited division protein B</fullName>
    </recommendedName>
</protein>
<keyword evidence="1" id="KW-0963">Cytoplasm</keyword>
<dbReference type="GO" id="GO:0070043">
    <property type="term" value="F:rRNA (guanine-N7-)-methyltransferase activity"/>
    <property type="evidence" value="ECO:0007669"/>
    <property type="project" value="TreeGrafter"/>
</dbReference>
<dbReference type="NCBIfam" id="TIGR00138">
    <property type="entry name" value="rsmG_gidB"/>
    <property type="match status" value="1"/>
</dbReference>
<keyword evidence="5" id="KW-0949">S-adenosyl-L-methionine</keyword>
<evidence type="ECO:0000313" key="8">
    <source>
        <dbReference type="EMBL" id="SPM33858.1"/>
    </source>
</evidence>
<dbReference type="AlphaFoldDB" id="A0A2U3NQQ6"/>
<gene>
    <name evidence="8" type="ORF">MRAB57_1665</name>
</gene>
<dbReference type="InterPro" id="IPR029063">
    <property type="entry name" value="SAM-dependent_MTases_sf"/>
</dbReference>
<name>A0A2U3NQQ6_9MYCO</name>
<evidence type="ECO:0000313" key="9">
    <source>
        <dbReference type="Proteomes" id="UP000240988"/>
    </source>
</evidence>
<dbReference type="PANTHER" id="PTHR31760:SF0">
    <property type="entry name" value="S-ADENOSYL-L-METHIONINE-DEPENDENT METHYLTRANSFERASES SUPERFAMILY PROTEIN"/>
    <property type="match status" value="1"/>
</dbReference>
<dbReference type="Proteomes" id="UP000240988">
    <property type="component" value="Unassembled WGS sequence"/>
</dbReference>
<dbReference type="SUPFAM" id="SSF53335">
    <property type="entry name" value="S-adenosyl-L-methionine-dependent methyltransferases"/>
    <property type="match status" value="1"/>
</dbReference>
<dbReference type="PANTHER" id="PTHR31760">
    <property type="entry name" value="S-ADENOSYL-L-METHIONINE-DEPENDENT METHYLTRANSFERASES SUPERFAMILY PROTEIN"/>
    <property type="match status" value="1"/>
</dbReference>
<evidence type="ECO:0000256" key="7">
    <source>
        <dbReference type="SAM" id="MobiDB-lite"/>
    </source>
</evidence>
<dbReference type="InterPro" id="IPR003682">
    <property type="entry name" value="rRNA_ssu_MeTfrase_G"/>
</dbReference>
<evidence type="ECO:0000256" key="2">
    <source>
        <dbReference type="ARBA" id="ARBA00022552"/>
    </source>
</evidence>
<dbReference type="HAMAP" id="MF_00074">
    <property type="entry name" value="16SrRNA_methyltr_G"/>
    <property type="match status" value="1"/>
</dbReference>
<sequence length="245" mass="26235">VKHVGQSDRAPNAAPAPAPSAEPVAVPEPAIAIFGPRLDVAKRYAEFLATAGVERGLLGPRELDRIWDRHLLNSVAVGELLDEGERVVDIGSGAGLPGIPLAIARPDLEVVLLEPLLRRAEFLKEAVADLGLSVEVVRGRAEEPWVRDEFGERDAAVSRAVAALDKLTKWSMPLLRPGGRMVAIKGERAPEEVQEHRRVMTASGAVDVRVLACGANYLSPPATVVLAVRGQRPSGRAASSKRRSR</sequence>
<dbReference type="STRING" id="1841860.GCA_900157375_01667"/>
<keyword evidence="2" id="KW-0698">rRNA processing</keyword>
<dbReference type="EMBL" id="FUFA01000003">
    <property type="protein sequence ID" value="SPM33858.1"/>
    <property type="molecule type" value="Genomic_DNA"/>
</dbReference>
<accession>A0A2U3NQQ6</accession>
<reference evidence="8 9" key="1">
    <citation type="submission" date="2017-01" db="EMBL/GenBank/DDBJ databases">
        <authorList>
            <consortium name="Urmite Genomes"/>
        </authorList>
    </citation>
    <scope>NUCLEOTIDE SEQUENCE [LARGE SCALE GENOMIC DNA]</scope>
    <source>
        <strain evidence="8 9">AB57</strain>
    </source>
</reference>
<proteinExistence type="inferred from homology"/>
<keyword evidence="4" id="KW-0808">Transferase</keyword>
<dbReference type="GO" id="GO:0005829">
    <property type="term" value="C:cytosol"/>
    <property type="evidence" value="ECO:0007669"/>
    <property type="project" value="TreeGrafter"/>
</dbReference>
<evidence type="ECO:0000256" key="3">
    <source>
        <dbReference type="ARBA" id="ARBA00022603"/>
    </source>
</evidence>